<evidence type="ECO:0000313" key="2">
    <source>
        <dbReference type="Proteomes" id="UP000029444"/>
    </source>
</evidence>
<dbReference type="OrthoDB" id="555504at2"/>
<dbReference type="PATRIC" id="fig|1177154.3.peg.2128"/>
<dbReference type="SUPFAM" id="SSF52091">
    <property type="entry name" value="SpoIIaa-like"/>
    <property type="match status" value="1"/>
</dbReference>
<keyword evidence="2" id="KW-1185">Reference proteome</keyword>
<name>A0A095UQA9_9GAMM</name>
<dbReference type="InterPro" id="IPR038396">
    <property type="entry name" value="SpoIIAA-like_sf"/>
</dbReference>
<dbReference type="AlphaFoldDB" id="A0A095UQA9"/>
<dbReference type="InterPro" id="IPR036513">
    <property type="entry name" value="STAS_dom_sf"/>
</dbReference>
<comment type="caution">
    <text evidence="1">The sequence shown here is derived from an EMBL/GenBank/DDBJ whole genome shotgun (WGS) entry which is preliminary data.</text>
</comment>
<evidence type="ECO:0008006" key="3">
    <source>
        <dbReference type="Google" id="ProtNLM"/>
    </source>
</evidence>
<evidence type="ECO:0000313" key="1">
    <source>
        <dbReference type="EMBL" id="KGD64725.1"/>
    </source>
</evidence>
<dbReference type="Pfam" id="PF11964">
    <property type="entry name" value="SpoIIAA-like"/>
    <property type="match status" value="1"/>
</dbReference>
<dbReference type="Gene3D" id="3.40.50.10600">
    <property type="entry name" value="SpoIIaa-like domains"/>
    <property type="match status" value="1"/>
</dbReference>
<organism evidence="1 2">
    <name type="scientific">Alcanivorax nanhaiticus</name>
    <dbReference type="NCBI Taxonomy" id="1177154"/>
    <lineage>
        <taxon>Bacteria</taxon>
        <taxon>Pseudomonadati</taxon>
        <taxon>Pseudomonadota</taxon>
        <taxon>Gammaproteobacteria</taxon>
        <taxon>Oceanospirillales</taxon>
        <taxon>Alcanivoracaceae</taxon>
        <taxon>Alcanivorax</taxon>
    </lineage>
</organism>
<dbReference type="eggNOG" id="ENOG5032Z4S">
    <property type="taxonomic scope" value="Bacteria"/>
</dbReference>
<proteinExistence type="predicted"/>
<sequence>MLELIDNLPEDTVGVSGHGELTASDYKQVLIPAIEAALSDHNQISFLYELGPTFESFSAGAMLQDALVGLRHPLSWHKIAVVTSHDWIAKLVGQASAIIPGEVRVFEWAEQKDALSWLAS</sequence>
<protein>
    <recommendedName>
        <fullName evidence="3">STAS/SEC14 domain-containing protein</fullName>
    </recommendedName>
</protein>
<dbReference type="InterPro" id="IPR021866">
    <property type="entry name" value="SpoIIAA-like"/>
</dbReference>
<dbReference type="STRING" id="1177154.Y5S_02091"/>
<dbReference type="RefSeq" id="WP_035232846.1">
    <property type="nucleotide sequence ID" value="NZ_ARXV01000007.1"/>
</dbReference>
<reference evidence="1 2" key="1">
    <citation type="submission" date="2012-09" db="EMBL/GenBank/DDBJ databases">
        <title>Genome Sequence of alkane-degrading Bacterium Alcanivorax sp. 19-m-6.</title>
        <authorList>
            <person name="Lai Q."/>
            <person name="Shao Z."/>
        </authorList>
    </citation>
    <scope>NUCLEOTIDE SEQUENCE [LARGE SCALE GENOMIC DNA]</scope>
    <source>
        <strain evidence="1 2">19-m-6</strain>
    </source>
</reference>
<dbReference type="EMBL" id="ARXV01000007">
    <property type="protein sequence ID" value="KGD64725.1"/>
    <property type="molecule type" value="Genomic_DNA"/>
</dbReference>
<accession>A0A095UQA9</accession>
<dbReference type="Proteomes" id="UP000029444">
    <property type="component" value="Unassembled WGS sequence"/>
</dbReference>
<gene>
    <name evidence="1" type="ORF">Y5S_02091</name>
</gene>